<feature type="non-terminal residue" evidence="8">
    <location>
        <position position="1"/>
    </location>
</feature>
<dbReference type="PROSITE" id="PS51857">
    <property type="entry name" value="CSD_2"/>
    <property type="match status" value="1"/>
</dbReference>
<name>A0A0F9BWS0_9ZZZZ</name>
<keyword evidence="5" id="KW-0010">Activator</keyword>
<dbReference type="CDD" id="cd04458">
    <property type="entry name" value="CSP_CDS"/>
    <property type="match status" value="1"/>
</dbReference>
<dbReference type="SMART" id="SM00357">
    <property type="entry name" value="CSP"/>
    <property type="match status" value="1"/>
</dbReference>
<evidence type="ECO:0000256" key="6">
    <source>
        <dbReference type="ARBA" id="ARBA00023163"/>
    </source>
</evidence>
<keyword evidence="2" id="KW-0963">Cytoplasm</keyword>
<dbReference type="InterPro" id="IPR012156">
    <property type="entry name" value="Cold_shock_CspA"/>
</dbReference>
<dbReference type="InterPro" id="IPR012340">
    <property type="entry name" value="NA-bd_OB-fold"/>
</dbReference>
<dbReference type="InterPro" id="IPR019844">
    <property type="entry name" value="CSD_CS"/>
</dbReference>
<keyword evidence="6" id="KW-0804">Transcription</keyword>
<evidence type="ECO:0000256" key="3">
    <source>
        <dbReference type="ARBA" id="ARBA00023015"/>
    </source>
</evidence>
<dbReference type="AlphaFoldDB" id="A0A0F9BWS0"/>
<dbReference type="PRINTS" id="PR00050">
    <property type="entry name" value="COLDSHOCK"/>
</dbReference>
<dbReference type="InterPro" id="IPR011129">
    <property type="entry name" value="CSD"/>
</dbReference>
<dbReference type="PANTHER" id="PTHR46565">
    <property type="entry name" value="COLD SHOCK DOMAIN PROTEIN 2"/>
    <property type="match status" value="1"/>
</dbReference>
<evidence type="ECO:0000256" key="1">
    <source>
        <dbReference type="ARBA" id="ARBA00004496"/>
    </source>
</evidence>
<evidence type="ECO:0000256" key="4">
    <source>
        <dbReference type="ARBA" id="ARBA00023125"/>
    </source>
</evidence>
<evidence type="ECO:0000256" key="5">
    <source>
        <dbReference type="ARBA" id="ARBA00023159"/>
    </source>
</evidence>
<evidence type="ECO:0000259" key="7">
    <source>
        <dbReference type="PROSITE" id="PS51857"/>
    </source>
</evidence>
<sequence length="77" mass="8876">AYRNFMTKCKGKVKWFDSKRGFGFIIGPESQDVFVHYSHINMDGYKTLREAQEVAYTLVEVKGKPQAHDVSNTKFAE</sequence>
<gene>
    <name evidence="8" type="ORF">LCGC14_2396100</name>
</gene>
<reference evidence="8" key="1">
    <citation type="journal article" date="2015" name="Nature">
        <title>Complex archaea that bridge the gap between prokaryotes and eukaryotes.</title>
        <authorList>
            <person name="Spang A."/>
            <person name="Saw J.H."/>
            <person name="Jorgensen S.L."/>
            <person name="Zaremba-Niedzwiedzka K."/>
            <person name="Martijn J."/>
            <person name="Lind A.E."/>
            <person name="van Eijk R."/>
            <person name="Schleper C."/>
            <person name="Guy L."/>
            <person name="Ettema T.J."/>
        </authorList>
    </citation>
    <scope>NUCLEOTIDE SEQUENCE</scope>
</reference>
<feature type="domain" description="CSD" evidence="7">
    <location>
        <begin position="8"/>
        <end position="72"/>
    </location>
</feature>
<dbReference type="Gene3D" id="2.40.50.140">
    <property type="entry name" value="Nucleic acid-binding proteins"/>
    <property type="match status" value="1"/>
</dbReference>
<evidence type="ECO:0000313" key="8">
    <source>
        <dbReference type="EMBL" id="KKL26360.1"/>
    </source>
</evidence>
<keyword evidence="4" id="KW-0238">DNA-binding</keyword>
<dbReference type="SUPFAM" id="SSF50249">
    <property type="entry name" value="Nucleic acid-binding proteins"/>
    <property type="match status" value="1"/>
</dbReference>
<dbReference type="EMBL" id="LAZR01035865">
    <property type="protein sequence ID" value="KKL26360.1"/>
    <property type="molecule type" value="Genomic_DNA"/>
</dbReference>
<accession>A0A0F9BWS0</accession>
<proteinExistence type="predicted"/>
<comment type="caution">
    <text evidence="8">The sequence shown here is derived from an EMBL/GenBank/DDBJ whole genome shotgun (WGS) entry which is preliminary data.</text>
</comment>
<comment type="subcellular location">
    <subcellularLocation>
        <location evidence="1">Cytoplasm</location>
    </subcellularLocation>
</comment>
<dbReference type="GO" id="GO:0005737">
    <property type="term" value="C:cytoplasm"/>
    <property type="evidence" value="ECO:0007669"/>
    <property type="project" value="UniProtKB-SubCell"/>
</dbReference>
<protein>
    <recommendedName>
        <fullName evidence="7">CSD domain-containing protein</fullName>
    </recommendedName>
</protein>
<dbReference type="PIRSF" id="PIRSF002599">
    <property type="entry name" value="Cold_shock_A"/>
    <property type="match status" value="1"/>
</dbReference>
<dbReference type="Pfam" id="PF00313">
    <property type="entry name" value="CSD"/>
    <property type="match status" value="1"/>
</dbReference>
<dbReference type="PROSITE" id="PS00352">
    <property type="entry name" value="CSD_1"/>
    <property type="match status" value="1"/>
</dbReference>
<evidence type="ECO:0000256" key="2">
    <source>
        <dbReference type="ARBA" id="ARBA00022490"/>
    </source>
</evidence>
<keyword evidence="3" id="KW-0805">Transcription regulation</keyword>
<dbReference type="InterPro" id="IPR002059">
    <property type="entry name" value="CSP_DNA-bd"/>
</dbReference>
<organism evidence="8">
    <name type="scientific">marine sediment metagenome</name>
    <dbReference type="NCBI Taxonomy" id="412755"/>
    <lineage>
        <taxon>unclassified sequences</taxon>
        <taxon>metagenomes</taxon>
        <taxon>ecological metagenomes</taxon>
    </lineage>
</organism>
<dbReference type="GO" id="GO:0003677">
    <property type="term" value="F:DNA binding"/>
    <property type="evidence" value="ECO:0007669"/>
    <property type="project" value="UniProtKB-KW"/>
</dbReference>
<dbReference type="PANTHER" id="PTHR46565:SF20">
    <property type="entry name" value="COLD SHOCK DOMAIN-CONTAINING PROTEIN 4"/>
    <property type="match status" value="1"/>
</dbReference>